<dbReference type="AlphaFoldDB" id="V5KVL1"/>
<evidence type="ECO:0000256" key="1">
    <source>
        <dbReference type="ARBA" id="ARBA00004141"/>
    </source>
</evidence>
<protein>
    <submittedName>
        <fullName evidence="8">NADH dehydrogenase subunit 4L</fullName>
    </submittedName>
</protein>
<comment type="similarity">
    <text evidence="2">Belongs to the complex I subunit 4L family.</text>
</comment>
<dbReference type="GO" id="GO:0016651">
    <property type="term" value="F:oxidoreductase activity, acting on NAD(P)H"/>
    <property type="evidence" value="ECO:0007669"/>
    <property type="project" value="InterPro"/>
</dbReference>
<evidence type="ECO:0000256" key="6">
    <source>
        <dbReference type="ARBA" id="ARBA00023136"/>
    </source>
</evidence>
<evidence type="ECO:0000256" key="4">
    <source>
        <dbReference type="ARBA" id="ARBA00022692"/>
    </source>
</evidence>
<dbReference type="PANTHER" id="PTHR11434">
    <property type="entry name" value="NADH-UBIQUINONE OXIDOREDUCTASE SUBUNIT ND4L"/>
    <property type="match status" value="1"/>
</dbReference>
<reference evidence="8" key="2">
    <citation type="journal article" date="2014" name="PLoS ONE">
        <title>Description of Colponema vietnamica sp.n. and Acavomonas peruviana n. gen. n. sp., two new alveolate phyla (Colponemidia nom. nov. and Acavomonidia nom. nov.) and their contributions to reconstructing the ancestral state of alveolates and eukaryotes.</title>
        <authorList>
            <person name="Tikhonenkov D.V."/>
            <person name="Janouskovec J."/>
            <person name="Mylnikov A.P."/>
            <person name="Mikhailov K.V."/>
            <person name="Simdyanov T.G."/>
            <person name="Aleoshin V.V."/>
            <person name="Keeling P.J."/>
        </authorList>
    </citation>
    <scope>NUCLEOTIDE SEQUENCE</scope>
    <source>
        <strain evidence="8">Colp-5</strain>
    </source>
</reference>
<name>V5KVL1_9ALVE</name>
<dbReference type="Gene3D" id="1.10.287.3510">
    <property type="match status" value="1"/>
</dbReference>
<dbReference type="GO" id="GO:0042773">
    <property type="term" value="P:ATP synthesis coupled electron transport"/>
    <property type="evidence" value="ECO:0007669"/>
    <property type="project" value="InterPro"/>
</dbReference>
<geneLocation type="mitochondrion" evidence="8"/>
<dbReference type="EMBL" id="KF651061">
    <property type="protein sequence ID" value="AHA41640.1"/>
    <property type="molecule type" value="Genomic_DNA"/>
</dbReference>
<evidence type="ECO:0000256" key="5">
    <source>
        <dbReference type="ARBA" id="ARBA00022989"/>
    </source>
</evidence>
<evidence type="ECO:0000313" key="8">
    <source>
        <dbReference type="EMBL" id="AHA41679.1"/>
    </source>
</evidence>
<dbReference type="NCBIfam" id="NF004320">
    <property type="entry name" value="PRK05715.1-2"/>
    <property type="match status" value="1"/>
</dbReference>
<dbReference type="InterPro" id="IPR001133">
    <property type="entry name" value="NADH_UbQ_OxRdtase_chain4L/K"/>
</dbReference>
<keyword evidence="5 7" id="KW-1133">Transmembrane helix</keyword>
<evidence type="ECO:0000256" key="2">
    <source>
        <dbReference type="ARBA" id="ARBA00010519"/>
    </source>
</evidence>
<organism evidence="8">
    <name type="scientific">Acavomonas peruviana</name>
    <dbReference type="NCBI Taxonomy" id="1542312"/>
    <lineage>
        <taxon>Eukaryota</taxon>
        <taxon>Sar</taxon>
        <taxon>Alveolata</taxon>
        <taxon>Colponemida</taxon>
        <taxon>Acavomonidia</taxon>
        <taxon>Acavomonas</taxon>
    </lineage>
</organism>
<proteinExistence type="inferred from homology"/>
<keyword evidence="4 7" id="KW-0812">Transmembrane</keyword>
<dbReference type="EMBL" id="KF651061">
    <property type="protein sequence ID" value="AHA41679.1"/>
    <property type="molecule type" value="Genomic_DNA"/>
</dbReference>
<evidence type="ECO:0000256" key="7">
    <source>
        <dbReference type="SAM" id="Phobius"/>
    </source>
</evidence>
<feature type="transmembrane region" description="Helical" evidence="7">
    <location>
        <begin position="23"/>
        <end position="45"/>
    </location>
</feature>
<accession>V5KVL1</accession>
<dbReference type="GO" id="GO:0030964">
    <property type="term" value="C:NADH dehydrogenase complex"/>
    <property type="evidence" value="ECO:0007669"/>
    <property type="project" value="TreeGrafter"/>
</dbReference>
<sequence>MYFVGNFMFFTGLFGIIINKRSLIVIAMCLEVMLLGISVLFGFFSMALDDFFGQIMIVFIIALAGAETAIGLSLIVVYFKLRGSISINSIKFLKG</sequence>
<dbReference type="PANTHER" id="PTHR11434:SF16">
    <property type="entry name" value="NADH-UBIQUINONE OXIDOREDUCTASE CHAIN 4L"/>
    <property type="match status" value="1"/>
</dbReference>
<keyword evidence="8" id="KW-0496">Mitochondrion</keyword>
<keyword evidence="6 7" id="KW-0472">Membrane</keyword>
<comment type="subcellular location">
    <subcellularLocation>
        <location evidence="1">Membrane</location>
        <topology evidence="1">Multi-pass membrane protein</topology>
    </subcellularLocation>
</comment>
<dbReference type="InterPro" id="IPR039428">
    <property type="entry name" value="NUOK/Mnh_C1-like"/>
</dbReference>
<dbReference type="Pfam" id="PF00420">
    <property type="entry name" value="Oxidored_q2"/>
    <property type="match status" value="1"/>
</dbReference>
<keyword evidence="3" id="KW-0813">Transport</keyword>
<gene>
    <name evidence="8" type="primary">nad4L</name>
</gene>
<feature type="transmembrane region" description="Helical" evidence="7">
    <location>
        <begin position="51"/>
        <end position="79"/>
    </location>
</feature>
<reference evidence="8" key="1">
    <citation type="journal article" date="2013" name="Curr. Biol.">
        <title>Colponemids represent multiple ancient alveolate lineages.</title>
        <authorList>
            <person name="Janouskovec J."/>
            <person name="Tikhonenkov D.V."/>
            <person name="Mikhailov K.V."/>
            <person name="Simdyanov T.G."/>
            <person name="Aleoshin V.V."/>
            <person name="Mylnikov A.P."/>
            <person name="Keeling P.J."/>
        </authorList>
    </citation>
    <scope>NUCLEOTIDE SEQUENCE</scope>
    <source>
        <strain evidence="8">Colp-5</strain>
    </source>
</reference>
<dbReference type="HAMAP" id="MF_01456">
    <property type="entry name" value="NDH1_NuoK"/>
    <property type="match status" value="1"/>
</dbReference>
<evidence type="ECO:0000256" key="3">
    <source>
        <dbReference type="ARBA" id="ARBA00022448"/>
    </source>
</evidence>